<dbReference type="EMBL" id="LT598492">
    <property type="protein sequence ID" value="SCW01156.1"/>
    <property type="molecule type" value="Genomic_DNA"/>
</dbReference>
<feature type="compositionally biased region" description="Polar residues" evidence="1">
    <location>
        <begin position="395"/>
        <end position="408"/>
    </location>
</feature>
<feature type="compositionally biased region" description="Basic and acidic residues" evidence="1">
    <location>
        <begin position="433"/>
        <end position="447"/>
    </location>
</feature>
<feature type="region of interest" description="Disordered" evidence="1">
    <location>
        <begin position="314"/>
        <end position="349"/>
    </location>
</feature>
<feature type="compositionally biased region" description="Polar residues" evidence="1">
    <location>
        <begin position="243"/>
        <end position="279"/>
    </location>
</feature>
<feature type="region of interest" description="Disordered" evidence="1">
    <location>
        <begin position="107"/>
        <end position="149"/>
    </location>
</feature>
<reference evidence="3 4" key="1">
    <citation type="submission" date="2016-03" db="EMBL/GenBank/DDBJ databases">
        <authorList>
            <person name="Devillers H."/>
        </authorList>
    </citation>
    <scope>NUCLEOTIDE SEQUENCE [LARGE SCALE GENOMIC DNA]</scope>
    <source>
        <strain evidence="3">CBS 6772</strain>
    </source>
</reference>
<feature type="region of interest" description="Disordered" evidence="1">
    <location>
        <begin position="1"/>
        <end position="30"/>
    </location>
</feature>
<dbReference type="PROSITE" id="PS50888">
    <property type="entry name" value="BHLH"/>
    <property type="match status" value="1"/>
</dbReference>
<keyword evidence="4" id="KW-1185">Reference proteome</keyword>
<gene>
    <name evidence="3" type="ORF">LAFE_0D06326G</name>
</gene>
<dbReference type="OMA" id="VRPDMVF"/>
<dbReference type="Gene3D" id="4.10.280.10">
    <property type="entry name" value="Helix-loop-helix DNA-binding domain"/>
    <property type="match status" value="1"/>
</dbReference>
<organism evidence="3 4">
    <name type="scientific">Lachancea fermentati</name>
    <name type="common">Zygosaccharomyces fermentati</name>
    <dbReference type="NCBI Taxonomy" id="4955"/>
    <lineage>
        <taxon>Eukaryota</taxon>
        <taxon>Fungi</taxon>
        <taxon>Dikarya</taxon>
        <taxon>Ascomycota</taxon>
        <taxon>Saccharomycotina</taxon>
        <taxon>Saccharomycetes</taxon>
        <taxon>Saccharomycetales</taxon>
        <taxon>Saccharomycetaceae</taxon>
        <taxon>Lachancea</taxon>
    </lineage>
</organism>
<dbReference type="InterPro" id="IPR011598">
    <property type="entry name" value="bHLH_dom"/>
</dbReference>
<feature type="domain" description="BHLH" evidence="2">
    <location>
        <begin position="435"/>
        <end position="489"/>
    </location>
</feature>
<dbReference type="STRING" id="4955.A0A1G4MBV3"/>
<evidence type="ECO:0000259" key="2">
    <source>
        <dbReference type="PROSITE" id="PS50888"/>
    </source>
</evidence>
<dbReference type="Pfam" id="PF00010">
    <property type="entry name" value="HLH"/>
    <property type="match status" value="1"/>
</dbReference>
<dbReference type="SUPFAM" id="SSF47459">
    <property type="entry name" value="HLH, helix-loop-helix DNA-binding domain"/>
    <property type="match status" value="1"/>
</dbReference>
<name>A0A1G4MBV3_LACFM</name>
<feature type="compositionally biased region" description="Basic residues" evidence="1">
    <location>
        <begin position="115"/>
        <end position="127"/>
    </location>
</feature>
<proteinExistence type="predicted"/>
<feature type="compositionally biased region" description="Low complexity" evidence="1">
    <location>
        <begin position="222"/>
        <end position="236"/>
    </location>
</feature>
<evidence type="ECO:0000313" key="4">
    <source>
        <dbReference type="Proteomes" id="UP000190831"/>
    </source>
</evidence>
<sequence length="498" mass="52549">MSQYPVDPHSDTFSGHVGSSHRGEESRSILDQVDEYLNEQDYDAHAAGAGAGAAPQPAHWIGDSMQLDLDDLGSPALRHNAADSDAGARKDASGGFKLDYGLHAAAAAAAQPPQHLHHHHHPHHQLSHAHALHDDPDDQGARQPASRQHVRPDMVFSPMVSPLVAPGQQLQNTPFMSAGLPQASSAKDARPSFSPLSSPALSAGDRALTAHSHSSSFTLPEASSSAGTKRSSSACSRSKRTPHSTPALTATTSSKVVKQSPQINSRRAISSKVKSNSSNWDDMFALPDSSIPPPAGSSTASGYATTATASAAANSSSALEDGTPRSVSSTASSAGSTGPTNPSQPHITPATLMNYPKVILPSNSSANYGVSSLHEDRNVIRATESPVIKPKHPSSHLSRQTSNSSLHAKSTPELKPKRKSSKSSLNDSGPEEDVFKKEVHKAAEQGRRNRLNTALSDLQSLIPPELRETVLIPSKATTVELACQYIRQLTGQLDPTEE</sequence>
<accession>A0A1G4MBV3</accession>
<feature type="region of interest" description="Disordered" evidence="1">
    <location>
        <begin position="384"/>
        <end position="451"/>
    </location>
</feature>
<feature type="region of interest" description="Disordered" evidence="1">
    <location>
        <begin position="171"/>
        <end position="279"/>
    </location>
</feature>
<dbReference type="Proteomes" id="UP000190831">
    <property type="component" value="Chromosome D"/>
</dbReference>
<dbReference type="InterPro" id="IPR036638">
    <property type="entry name" value="HLH_DNA-bd_sf"/>
</dbReference>
<evidence type="ECO:0000313" key="3">
    <source>
        <dbReference type="EMBL" id="SCW01156.1"/>
    </source>
</evidence>
<dbReference type="GO" id="GO:0046983">
    <property type="term" value="F:protein dimerization activity"/>
    <property type="evidence" value="ECO:0007669"/>
    <property type="project" value="InterPro"/>
</dbReference>
<dbReference type="OrthoDB" id="5344169at2759"/>
<feature type="compositionally biased region" description="Low complexity" evidence="1">
    <location>
        <begin position="328"/>
        <end position="338"/>
    </location>
</feature>
<feature type="compositionally biased region" description="Low complexity" evidence="1">
    <location>
        <begin position="191"/>
        <end position="203"/>
    </location>
</feature>
<evidence type="ECO:0000256" key="1">
    <source>
        <dbReference type="SAM" id="MobiDB-lite"/>
    </source>
</evidence>
<protein>
    <submittedName>
        <fullName evidence="3">LAFE_0D06326g1_1</fullName>
    </submittedName>
</protein>
<dbReference type="SMART" id="SM00353">
    <property type="entry name" value="HLH"/>
    <property type="match status" value="1"/>
</dbReference>
<dbReference type="AlphaFoldDB" id="A0A1G4MBV3"/>